<dbReference type="EMBL" id="JBGBPQ010000001">
    <property type="protein sequence ID" value="KAL1530725.1"/>
    <property type="molecule type" value="Genomic_DNA"/>
</dbReference>
<evidence type="ECO:0000256" key="1">
    <source>
        <dbReference type="SAM" id="MobiDB-lite"/>
    </source>
</evidence>
<feature type="chain" id="PRO_5044225296" evidence="2">
    <location>
        <begin position="22"/>
        <end position="148"/>
    </location>
</feature>
<evidence type="ECO:0000313" key="3">
    <source>
        <dbReference type="EMBL" id="KAL1530725.1"/>
    </source>
</evidence>
<evidence type="ECO:0000313" key="4">
    <source>
        <dbReference type="Proteomes" id="UP001515480"/>
    </source>
</evidence>
<sequence>MARALLLPAAFLVSLCSAAAAKTGCAAVAKYPDGSEITRECIVEGEGKAKGARGSVNGIDEEFLWLKDTRWNWNNWRDVIFKANGAFLAPAEGCEREGNPQCKWATDSDKLYVYFGGAGRHTLTVAPDQQSMYGARDSDGDEVSAARR</sequence>
<feature type="signal peptide" evidence="2">
    <location>
        <begin position="1"/>
        <end position="21"/>
    </location>
</feature>
<dbReference type="AlphaFoldDB" id="A0AB34KE60"/>
<keyword evidence="2" id="KW-0732">Signal</keyword>
<gene>
    <name evidence="3" type="ORF">AB1Y20_001624</name>
</gene>
<accession>A0AB34KE60</accession>
<name>A0AB34KE60_PRYPA</name>
<organism evidence="3 4">
    <name type="scientific">Prymnesium parvum</name>
    <name type="common">Toxic golden alga</name>
    <dbReference type="NCBI Taxonomy" id="97485"/>
    <lineage>
        <taxon>Eukaryota</taxon>
        <taxon>Haptista</taxon>
        <taxon>Haptophyta</taxon>
        <taxon>Prymnesiophyceae</taxon>
        <taxon>Prymnesiales</taxon>
        <taxon>Prymnesiaceae</taxon>
        <taxon>Prymnesium</taxon>
    </lineage>
</organism>
<protein>
    <submittedName>
        <fullName evidence="3">Uncharacterized protein</fullName>
    </submittedName>
</protein>
<comment type="caution">
    <text evidence="3">The sequence shown here is derived from an EMBL/GenBank/DDBJ whole genome shotgun (WGS) entry which is preliminary data.</text>
</comment>
<proteinExistence type="predicted"/>
<reference evidence="3 4" key="1">
    <citation type="journal article" date="2024" name="Science">
        <title>Giant polyketide synthase enzymes in the biosynthesis of giant marine polyether toxins.</title>
        <authorList>
            <person name="Fallon T.R."/>
            <person name="Shende V.V."/>
            <person name="Wierzbicki I.H."/>
            <person name="Pendleton A.L."/>
            <person name="Watervoot N.F."/>
            <person name="Auber R.P."/>
            <person name="Gonzalez D.J."/>
            <person name="Wisecaver J.H."/>
            <person name="Moore B.S."/>
        </authorList>
    </citation>
    <scope>NUCLEOTIDE SEQUENCE [LARGE SCALE GENOMIC DNA]</scope>
    <source>
        <strain evidence="3 4">12B1</strain>
    </source>
</reference>
<evidence type="ECO:0000256" key="2">
    <source>
        <dbReference type="SAM" id="SignalP"/>
    </source>
</evidence>
<keyword evidence="4" id="KW-1185">Reference proteome</keyword>
<feature type="region of interest" description="Disordered" evidence="1">
    <location>
        <begin position="129"/>
        <end position="148"/>
    </location>
</feature>
<dbReference type="Proteomes" id="UP001515480">
    <property type="component" value="Unassembled WGS sequence"/>
</dbReference>